<comment type="caution">
    <text evidence="1">The sequence shown here is derived from an EMBL/GenBank/DDBJ whole genome shotgun (WGS) entry which is preliminary data.</text>
</comment>
<accession>A0A399CZG1</accession>
<protein>
    <recommendedName>
        <fullName evidence="3">Four helix bundle protein</fullName>
    </recommendedName>
</protein>
<dbReference type="OrthoDB" id="1125139at2"/>
<evidence type="ECO:0000313" key="2">
    <source>
        <dbReference type="Proteomes" id="UP000266441"/>
    </source>
</evidence>
<name>A0A399CZG1_9BACT</name>
<dbReference type="AlphaFoldDB" id="A0A399CZG1"/>
<sequence>MKLSRRGFSLFSLRDIEYFNKEEKFELVNCPLKGKYCKRQLPEINQSYSESEQYRKNKEYRNSIDALKNAYSTTTELKEDSCSRCVNFFRSSITESLEDIHGELHKMSTGLFRTKRFESSYFMLGDLLKELKMKN</sequence>
<organism evidence="1 2">
    <name type="scientific">Mariniphaga sediminis</name>
    <dbReference type="NCBI Taxonomy" id="1628158"/>
    <lineage>
        <taxon>Bacteria</taxon>
        <taxon>Pseudomonadati</taxon>
        <taxon>Bacteroidota</taxon>
        <taxon>Bacteroidia</taxon>
        <taxon>Marinilabiliales</taxon>
        <taxon>Prolixibacteraceae</taxon>
        <taxon>Mariniphaga</taxon>
    </lineage>
</organism>
<keyword evidence="2" id="KW-1185">Reference proteome</keyword>
<gene>
    <name evidence="1" type="ORF">D1164_17810</name>
</gene>
<dbReference type="EMBL" id="QWET01000016">
    <property type="protein sequence ID" value="RIH63791.1"/>
    <property type="molecule type" value="Genomic_DNA"/>
</dbReference>
<dbReference type="Proteomes" id="UP000266441">
    <property type="component" value="Unassembled WGS sequence"/>
</dbReference>
<evidence type="ECO:0000313" key="1">
    <source>
        <dbReference type="EMBL" id="RIH63791.1"/>
    </source>
</evidence>
<reference evidence="1 2" key="1">
    <citation type="journal article" date="2015" name="Int. J. Syst. Evol. Microbiol.">
        <title>Mariniphaga sediminis sp. nov., isolated from coastal sediment.</title>
        <authorList>
            <person name="Wang F.Q."/>
            <person name="Shen Q.Y."/>
            <person name="Chen G.J."/>
            <person name="Du Z.J."/>
        </authorList>
    </citation>
    <scope>NUCLEOTIDE SEQUENCE [LARGE SCALE GENOMIC DNA]</scope>
    <source>
        <strain evidence="1 2">SY21</strain>
    </source>
</reference>
<evidence type="ECO:0008006" key="3">
    <source>
        <dbReference type="Google" id="ProtNLM"/>
    </source>
</evidence>
<dbReference type="RefSeq" id="WP_119351249.1">
    <property type="nucleotide sequence ID" value="NZ_QWET01000016.1"/>
</dbReference>
<proteinExistence type="predicted"/>